<comment type="caution">
    <text evidence="2">The sequence shown here is derived from an EMBL/GenBank/DDBJ whole genome shotgun (WGS) entry which is preliminary data.</text>
</comment>
<gene>
    <name evidence="2" type="ORF">CCMP2556_LOCUS47047</name>
</gene>
<reference evidence="2 3" key="1">
    <citation type="submission" date="2024-02" db="EMBL/GenBank/DDBJ databases">
        <authorList>
            <person name="Chen Y."/>
            <person name="Shah S."/>
            <person name="Dougan E. K."/>
            <person name="Thang M."/>
            <person name="Chan C."/>
        </authorList>
    </citation>
    <scope>NUCLEOTIDE SEQUENCE [LARGE SCALE GENOMIC DNA]</scope>
</reference>
<feature type="transmembrane region" description="Helical" evidence="1">
    <location>
        <begin position="148"/>
        <end position="167"/>
    </location>
</feature>
<accession>A0ABP0RGM4</accession>
<evidence type="ECO:0000313" key="3">
    <source>
        <dbReference type="Proteomes" id="UP001642484"/>
    </source>
</evidence>
<proteinExistence type="predicted"/>
<keyword evidence="1" id="KW-0472">Membrane</keyword>
<feature type="transmembrane region" description="Helical" evidence="1">
    <location>
        <begin position="114"/>
        <end position="136"/>
    </location>
</feature>
<protein>
    <submittedName>
        <fullName evidence="2">Uncharacterized protein</fullName>
    </submittedName>
</protein>
<sequence>MSSHGSLYPSGTAGSWGVPGWRRCCLVRRRRSTRPDCIRAHQLYKPLGSVVFISCASVVCALCMRIIHICSAMKTSLIRYMQNLAQDDIDFEGMAQEWNTIQIFIRCLCDGCSYSMLSMVLVIPVMGAGAVVNLLYTDSISEVVSTMLPFIAVSCMPLICLLTAADLTQQCEQAPQVANSMLVLDWDNERAQDLLNFMSRCQLGFFVNDMRVSPAAVTKFIYILVAACFTILSWSLERILVEL</sequence>
<feature type="transmembrane region" description="Helical" evidence="1">
    <location>
        <begin position="220"/>
        <end position="236"/>
    </location>
</feature>
<name>A0ABP0RGM4_9DINO</name>
<dbReference type="EMBL" id="CAXAMN010025951">
    <property type="protein sequence ID" value="CAK9099414.1"/>
    <property type="molecule type" value="Genomic_DNA"/>
</dbReference>
<evidence type="ECO:0000313" key="2">
    <source>
        <dbReference type="EMBL" id="CAK9099414.1"/>
    </source>
</evidence>
<dbReference type="Proteomes" id="UP001642484">
    <property type="component" value="Unassembled WGS sequence"/>
</dbReference>
<keyword evidence="3" id="KW-1185">Reference proteome</keyword>
<keyword evidence="1" id="KW-1133">Transmembrane helix</keyword>
<feature type="transmembrane region" description="Helical" evidence="1">
    <location>
        <begin position="50"/>
        <end position="71"/>
    </location>
</feature>
<organism evidence="2 3">
    <name type="scientific">Durusdinium trenchii</name>
    <dbReference type="NCBI Taxonomy" id="1381693"/>
    <lineage>
        <taxon>Eukaryota</taxon>
        <taxon>Sar</taxon>
        <taxon>Alveolata</taxon>
        <taxon>Dinophyceae</taxon>
        <taxon>Suessiales</taxon>
        <taxon>Symbiodiniaceae</taxon>
        <taxon>Durusdinium</taxon>
    </lineage>
</organism>
<keyword evidence="1" id="KW-0812">Transmembrane</keyword>
<evidence type="ECO:0000256" key="1">
    <source>
        <dbReference type="SAM" id="Phobius"/>
    </source>
</evidence>